<name>A0ABQ6H0L9_9GAMM</name>
<dbReference type="EMBL" id="BSSU01000005">
    <property type="protein sequence ID" value="GLX81748.1"/>
    <property type="molecule type" value="Genomic_DNA"/>
</dbReference>
<dbReference type="RefSeq" id="WP_284207087.1">
    <property type="nucleotide sequence ID" value="NZ_BSSU01000005.1"/>
</dbReference>
<gene>
    <name evidence="2" type="ORF">theurythT_12000</name>
</gene>
<feature type="signal peptide" evidence="1">
    <location>
        <begin position="1"/>
        <end position="22"/>
    </location>
</feature>
<comment type="caution">
    <text evidence="2">The sequence shown here is derived from an EMBL/GenBank/DDBJ whole genome shotgun (WGS) entry which is preliminary data.</text>
</comment>
<sequence length="191" mass="21372">MIRLVSLVIGLMLTACTSQMWQAPTYQEKILGYYGAKEEKLLIVEGEEYSYIFEATQQLIDVLVASRTQPFAPYYSDFKVDENNNVRGNFELIARGNPDKEQLRQMGFFENKYKNMVMQVPLTGKIYKLEGEIPLEKLKTDHFVLVQTPETGLSTLGKVVATPATLTIDAGMVIAAGSIFTMVGTLSAIDR</sequence>
<dbReference type="Proteomes" id="UP001157133">
    <property type="component" value="Unassembled WGS sequence"/>
</dbReference>
<evidence type="ECO:0000256" key="1">
    <source>
        <dbReference type="SAM" id="SignalP"/>
    </source>
</evidence>
<accession>A0ABQ6H0L9</accession>
<keyword evidence="3" id="KW-1185">Reference proteome</keyword>
<dbReference type="PROSITE" id="PS51257">
    <property type="entry name" value="PROKAR_LIPOPROTEIN"/>
    <property type="match status" value="1"/>
</dbReference>
<reference evidence="2 3" key="1">
    <citation type="submission" date="2023-03" db="EMBL/GenBank/DDBJ databases">
        <title>Draft genome sequence of Thalassotalea eurytherma JCM 18482T.</title>
        <authorList>
            <person name="Sawabe T."/>
        </authorList>
    </citation>
    <scope>NUCLEOTIDE SEQUENCE [LARGE SCALE GENOMIC DNA]</scope>
    <source>
        <strain evidence="2 3">JCM 18482</strain>
    </source>
</reference>
<evidence type="ECO:0000313" key="2">
    <source>
        <dbReference type="EMBL" id="GLX81748.1"/>
    </source>
</evidence>
<feature type="chain" id="PRO_5047401341" evidence="1">
    <location>
        <begin position="23"/>
        <end position="191"/>
    </location>
</feature>
<evidence type="ECO:0000313" key="3">
    <source>
        <dbReference type="Proteomes" id="UP001157133"/>
    </source>
</evidence>
<keyword evidence="1" id="KW-0732">Signal</keyword>
<organism evidence="2 3">
    <name type="scientific">Thalassotalea eurytherma</name>
    <dbReference type="NCBI Taxonomy" id="1144278"/>
    <lineage>
        <taxon>Bacteria</taxon>
        <taxon>Pseudomonadati</taxon>
        <taxon>Pseudomonadota</taxon>
        <taxon>Gammaproteobacteria</taxon>
        <taxon>Alteromonadales</taxon>
        <taxon>Colwelliaceae</taxon>
        <taxon>Thalassotalea</taxon>
    </lineage>
</organism>
<protein>
    <submittedName>
        <fullName evidence="2">Uncharacterized protein</fullName>
    </submittedName>
</protein>
<proteinExistence type="predicted"/>